<dbReference type="InterPro" id="IPR020449">
    <property type="entry name" value="Tscrpt_reg_AraC-type_HTH"/>
</dbReference>
<dbReference type="Pfam" id="PF12833">
    <property type="entry name" value="HTH_18"/>
    <property type="match status" value="1"/>
</dbReference>
<keyword evidence="1" id="KW-0805">Transcription regulation</keyword>
<gene>
    <name evidence="5" type="ORF">H9841_05455</name>
</gene>
<dbReference type="GO" id="GO:0043565">
    <property type="term" value="F:sequence-specific DNA binding"/>
    <property type="evidence" value="ECO:0007669"/>
    <property type="project" value="InterPro"/>
</dbReference>
<evidence type="ECO:0000313" key="5">
    <source>
        <dbReference type="EMBL" id="HIY21332.1"/>
    </source>
</evidence>
<dbReference type="SUPFAM" id="SSF46689">
    <property type="entry name" value="Homeodomain-like"/>
    <property type="match status" value="2"/>
</dbReference>
<evidence type="ECO:0000256" key="2">
    <source>
        <dbReference type="ARBA" id="ARBA00023125"/>
    </source>
</evidence>
<dbReference type="PROSITE" id="PS01124">
    <property type="entry name" value="HTH_ARAC_FAMILY_2"/>
    <property type="match status" value="1"/>
</dbReference>
<feature type="domain" description="HTH araC/xylS-type" evidence="4">
    <location>
        <begin position="191"/>
        <end position="289"/>
    </location>
</feature>
<dbReference type="PRINTS" id="PR00032">
    <property type="entry name" value="HTHARAC"/>
</dbReference>
<dbReference type="EMBL" id="DXDX01000099">
    <property type="protein sequence ID" value="HIY21332.1"/>
    <property type="molecule type" value="Genomic_DNA"/>
</dbReference>
<dbReference type="InterPro" id="IPR018060">
    <property type="entry name" value="HTH_AraC"/>
</dbReference>
<keyword evidence="3" id="KW-0804">Transcription</keyword>
<dbReference type="InterPro" id="IPR053142">
    <property type="entry name" value="PchR_regulatory_protein"/>
</dbReference>
<dbReference type="SMART" id="SM00342">
    <property type="entry name" value="HTH_ARAC"/>
    <property type="match status" value="1"/>
</dbReference>
<reference evidence="5" key="2">
    <citation type="submission" date="2021-04" db="EMBL/GenBank/DDBJ databases">
        <authorList>
            <person name="Gilroy R."/>
        </authorList>
    </citation>
    <scope>NUCLEOTIDE SEQUENCE</scope>
    <source>
        <strain evidence="5">ChiBcec16_6824</strain>
    </source>
</reference>
<keyword evidence="2" id="KW-0238">DNA-binding</keyword>
<comment type="caution">
    <text evidence="5">The sequence shown here is derived from an EMBL/GenBank/DDBJ whole genome shotgun (WGS) entry which is preliminary data.</text>
</comment>
<evidence type="ECO:0000256" key="3">
    <source>
        <dbReference type="ARBA" id="ARBA00023163"/>
    </source>
</evidence>
<dbReference type="InterPro" id="IPR009057">
    <property type="entry name" value="Homeodomain-like_sf"/>
</dbReference>
<reference evidence="5" key="1">
    <citation type="journal article" date="2021" name="PeerJ">
        <title>Extensive microbial diversity within the chicken gut microbiome revealed by metagenomics and culture.</title>
        <authorList>
            <person name="Gilroy R."/>
            <person name="Ravi A."/>
            <person name="Getino M."/>
            <person name="Pursley I."/>
            <person name="Horton D.L."/>
            <person name="Alikhan N.F."/>
            <person name="Baker D."/>
            <person name="Gharbi K."/>
            <person name="Hall N."/>
            <person name="Watson M."/>
            <person name="Adriaenssens E.M."/>
            <person name="Foster-Nyarko E."/>
            <person name="Jarju S."/>
            <person name="Secka A."/>
            <person name="Antonio M."/>
            <person name="Oren A."/>
            <person name="Chaudhuri R.R."/>
            <person name="La Ragione R."/>
            <person name="Hildebrand F."/>
            <person name="Pallen M.J."/>
        </authorList>
    </citation>
    <scope>NUCLEOTIDE SEQUENCE</scope>
    <source>
        <strain evidence="5">ChiBcec16_6824</strain>
    </source>
</reference>
<dbReference type="PANTHER" id="PTHR47893">
    <property type="entry name" value="REGULATORY PROTEIN PCHR"/>
    <property type="match status" value="1"/>
</dbReference>
<evidence type="ECO:0000313" key="6">
    <source>
        <dbReference type="Proteomes" id="UP000823868"/>
    </source>
</evidence>
<dbReference type="Gene3D" id="1.10.10.60">
    <property type="entry name" value="Homeodomain-like"/>
    <property type="match status" value="2"/>
</dbReference>
<sequence>MLAEFLEGRGDWAQVMPGARACLFSLHDEPVSLPLRLEPLHFEALFCLAGSITLTRRDNTILTASVRQVLLLTDLSDLSGASVDAPLAGILVAVDARGARESLQTICDLLGGLTLDTGRVRHWMASRGGCAVEGPTDWSRAAFANLGCLPQSERARWCVWKSVELLYLLCNPKEQEDATLALERETARRLAEIRRYMEEHLDEPLTIPFLSRRACLSTTTFKEGFRRLYGLPVHTWLRQRRMERAAELLRDSSLSVLGVAQSVGYGSASQFSAAFHRQYGMTPAMYRKMSGPA</sequence>
<evidence type="ECO:0000256" key="1">
    <source>
        <dbReference type="ARBA" id="ARBA00023015"/>
    </source>
</evidence>
<dbReference type="GO" id="GO:0003700">
    <property type="term" value="F:DNA-binding transcription factor activity"/>
    <property type="evidence" value="ECO:0007669"/>
    <property type="project" value="InterPro"/>
</dbReference>
<dbReference type="Proteomes" id="UP000823868">
    <property type="component" value="Unassembled WGS sequence"/>
</dbReference>
<organism evidence="5 6">
    <name type="scientific">Candidatus Flavonifractor merdigallinarum</name>
    <dbReference type="NCBI Taxonomy" id="2838589"/>
    <lineage>
        <taxon>Bacteria</taxon>
        <taxon>Bacillati</taxon>
        <taxon>Bacillota</taxon>
        <taxon>Clostridia</taxon>
        <taxon>Eubacteriales</taxon>
        <taxon>Oscillospiraceae</taxon>
        <taxon>Flavonifractor</taxon>
    </lineage>
</organism>
<accession>A0A9D2BYK0</accession>
<evidence type="ECO:0000259" key="4">
    <source>
        <dbReference type="PROSITE" id="PS01124"/>
    </source>
</evidence>
<protein>
    <submittedName>
        <fullName evidence="5">AraC family transcriptional regulator</fullName>
    </submittedName>
</protein>
<proteinExistence type="predicted"/>
<name>A0A9D2BYK0_9FIRM</name>
<dbReference type="AlphaFoldDB" id="A0A9D2BYK0"/>
<dbReference type="PANTHER" id="PTHR47893:SF1">
    <property type="entry name" value="REGULATORY PROTEIN PCHR"/>
    <property type="match status" value="1"/>
</dbReference>